<dbReference type="InterPro" id="IPR032675">
    <property type="entry name" value="LRR_dom_sf"/>
</dbReference>
<feature type="chain" id="PRO_5038025957" evidence="1">
    <location>
        <begin position="21"/>
        <end position="509"/>
    </location>
</feature>
<dbReference type="Pfam" id="PF13306">
    <property type="entry name" value="LRR_5"/>
    <property type="match status" value="2"/>
</dbReference>
<dbReference type="SUPFAM" id="SSF52058">
    <property type="entry name" value="L domain-like"/>
    <property type="match status" value="1"/>
</dbReference>
<dbReference type="InterPro" id="IPR026906">
    <property type="entry name" value="LRR_5"/>
</dbReference>
<keyword evidence="1" id="KW-0732">Signal</keyword>
<sequence>MRKIFILLCACCLGSVVAQAQEFSAVNADGVTLYYSVTGEGEAEIVRHPQYIERVGYEGDVVIPASVEHDGVDYAVTGIGETAFGYCDKLTSVSMPASIERIGESAFAGCELLKAIEIPASVKSIGDYVFEETALTEIHIPAAVESIGEEVFGWCLDLKTITVDGENPRYDSRDNCNAIIETESNTLISGCAGTVIPGTVEHIGHAAFYFTGLESVVLPASVRTIGPNAFQGTPLKSVEIPDGVTEIGMAAFLDCRQLTSVVLPESLTEIDTLTFQYCFLLKEIKLPSALTRICVGAFNYCFSLETIELPASLKEIESLAFSYCLSLREVCCRAADVPAMGEKVEELYVFTPNYCENLSWSYDEDGDLDFYSLKCDGVYRAVLRVPQASVEAYRAATGWGTGDCWSEEDDVLYYEWEFSLGIDGEVCNYFHDIQPIGGETSTEGTVADGSFTVYSDGGVIYIDGAAQDVEVYDITGRRIYGGNSTAVSVGRSGAYIVRSGDEVRKVMVR</sequence>
<dbReference type="PANTHER" id="PTHR45661:SF3">
    <property type="entry name" value="IG-LIKE DOMAIN-CONTAINING PROTEIN"/>
    <property type="match status" value="1"/>
</dbReference>
<dbReference type="Gene3D" id="3.80.10.10">
    <property type="entry name" value="Ribonuclease Inhibitor"/>
    <property type="match status" value="2"/>
</dbReference>
<reference evidence="2" key="1">
    <citation type="submission" date="2020-10" db="EMBL/GenBank/DDBJ databases">
        <authorList>
            <person name="Gilroy R."/>
        </authorList>
    </citation>
    <scope>NUCLEOTIDE SEQUENCE</scope>
    <source>
        <strain evidence="2">3924</strain>
    </source>
</reference>
<gene>
    <name evidence="2" type="ORF">IAC51_02750</name>
</gene>
<evidence type="ECO:0000256" key="1">
    <source>
        <dbReference type="SAM" id="SignalP"/>
    </source>
</evidence>
<reference evidence="2" key="2">
    <citation type="journal article" date="2021" name="PeerJ">
        <title>Extensive microbial diversity within the chicken gut microbiome revealed by metagenomics and culture.</title>
        <authorList>
            <person name="Gilroy R."/>
            <person name="Ravi A."/>
            <person name="Getino M."/>
            <person name="Pursley I."/>
            <person name="Horton D.L."/>
            <person name="Alikhan N.F."/>
            <person name="Baker D."/>
            <person name="Gharbi K."/>
            <person name="Hall N."/>
            <person name="Watson M."/>
            <person name="Adriaenssens E.M."/>
            <person name="Foster-Nyarko E."/>
            <person name="Jarju S."/>
            <person name="Secka A."/>
            <person name="Antonio M."/>
            <person name="Oren A."/>
            <person name="Chaudhuri R.R."/>
            <person name="La Ragione R."/>
            <person name="Hildebrand F."/>
            <person name="Pallen M.J."/>
        </authorList>
    </citation>
    <scope>NUCLEOTIDE SEQUENCE</scope>
    <source>
        <strain evidence="2">3924</strain>
    </source>
</reference>
<accession>A0A940DIZ6</accession>
<dbReference type="PANTHER" id="PTHR45661">
    <property type="entry name" value="SURFACE ANTIGEN"/>
    <property type="match status" value="1"/>
</dbReference>
<feature type="signal peptide" evidence="1">
    <location>
        <begin position="1"/>
        <end position="20"/>
    </location>
</feature>
<dbReference type="InterPro" id="IPR053139">
    <property type="entry name" value="Surface_bspA-like"/>
</dbReference>
<dbReference type="Proteomes" id="UP000712007">
    <property type="component" value="Unassembled WGS sequence"/>
</dbReference>
<name>A0A940DIZ6_9BACT</name>
<dbReference type="EMBL" id="JADIMV010000049">
    <property type="protein sequence ID" value="MBO8439548.1"/>
    <property type="molecule type" value="Genomic_DNA"/>
</dbReference>
<organism evidence="2 3">
    <name type="scientific">Candidatus Aphodosoma intestinipullorum</name>
    <dbReference type="NCBI Taxonomy" id="2840674"/>
    <lineage>
        <taxon>Bacteria</taxon>
        <taxon>Pseudomonadati</taxon>
        <taxon>Bacteroidota</taxon>
        <taxon>Bacteroidia</taxon>
        <taxon>Bacteroidales</taxon>
        <taxon>Candidatus Aphodosoma</taxon>
    </lineage>
</organism>
<protein>
    <submittedName>
        <fullName evidence="2">Leucine-rich repeat domain-containing protein</fullName>
    </submittedName>
</protein>
<comment type="caution">
    <text evidence="2">The sequence shown here is derived from an EMBL/GenBank/DDBJ whole genome shotgun (WGS) entry which is preliminary data.</text>
</comment>
<evidence type="ECO:0000313" key="3">
    <source>
        <dbReference type="Proteomes" id="UP000712007"/>
    </source>
</evidence>
<dbReference type="AlphaFoldDB" id="A0A940DIZ6"/>
<proteinExistence type="predicted"/>
<evidence type="ECO:0000313" key="2">
    <source>
        <dbReference type="EMBL" id="MBO8439548.1"/>
    </source>
</evidence>